<protein>
    <submittedName>
        <fullName evidence="2">Lactate utilization protein C</fullName>
    </submittedName>
</protein>
<evidence type="ECO:0000313" key="2">
    <source>
        <dbReference type="EMBL" id="NCU18859.1"/>
    </source>
</evidence>
<keyword evidence="3" id="KW-1185">Reference proteome</keyword>
<comment type="caution">
    <text evidence="2">The sequence shown here is derived from an EMBL/GenBank/DDBJ whole genome shotgun (WGS) entry which is preliminary data.</text>
</comment>
<organism evidence="2 3">
    <name type="scientific">Pallidibacillus pasinlerensis</name>
    <dbReference type="NCBI Taxonomy" id="2703818"/>
    <lineage>
        <taxon>Bacteria</taxon>
        <taxon>Bacillati</taxon>
        <taxon>Bacillota</taxon>
        <taxon>Bacilli</taxon>
        <taxon>Bacillales</taxon>
        <taxon>Bacillaceae</taxon>
        <taxon>Pallidibacillus</taxon>
    </lineage>
</organism>
<dbReference type="RefSeq" id="WP_161921687.1">
    <property type="nucleotide sequence ID" value="NZ_JAACYS010000087.1"/>
</dbReference>
<dbReference type="Proteomes" id="UP000743899">
    <property type="component" value="Unassembled WGS sequence"/>
</dbReference>
<dbReference type="Gene3D" id="3.40.50.10420">
    <property type="entry name" value="NagB/RpiA/CoA transferase-like"/>
    <property type="match status" value="1"/>
</dbReference>
<dbReference type="InterPro" id="IPR024185">
    <property type="entry name" value="FTHF_cligase-like_sf"/>
</dbReference>
<gene>
    <name evidence="2" type="ORF">GW534_14345</name>
</gene>
<name>A0ABX0A5X9_9BACI</name>
<dbReference type="InterPro" id="IPR003741">
    <property type="entry name" value="LUD_dom"/>
</dbReference>
<dbReference type="EMBL" id="JAACYS010000087">
    <property type="protein sequence ID" value="NCU18859.1"/>
    <property type="molecule type" value="Genomic_DNA"/>
</dbReference>
<evidence type="ECO:0000259" key="1">
    <source>
        <dbReference type="Pfam" id="PF02589"/>
    </source>
</evidence>
<feature type="domain" description="LUD" evidence="1">
    <location>
        <begin position="50"/>
        <end position="231"/>
    </location>
</feature>
<sequence length="234" mass="26380">MAVHNREEFLNHVAKRLGRPLKLEGVKRPKWSVTPQIDKYKDLSKEELIDMLIKQAQEIGTNVFRTNKDGLVNVLKDAIKEYEGVKIITAKDKRNEDYGLIAFFDSEKDLQVHVWDYELGKDNMRIAEQADIGIIFSDITLAETATVTIFNNKDHGNSIVIMPKDYIAIIPTSTIVPRFTQAASQIHNRIANGEQIETCVSFITGPSNSADIEMVRVVGVHGPVRATYILVDDE</sequence>
<dbReference type="PANTHER" id="PTHR43682">
    <property type="entry name" value="LACTATE UTILIZATION PROTEIN C"/>
    <property type="match status" value="1"/>
</dbReference>
<dbReference type="Pfam" id="PF02589">
    <property type="entry name" value="LUD_dom"/>
    <property type="match status" value="1"/>
</dbReference>
<accession>A0ABX0A5X9</accession>
<reference evidence="2 3" key="1">
    <citation type="submission" date="2020-01" db="EMBL/GenBank/DDBJ databases">
        <title>A novel Bacillus sp. from Pasinler.</title>
        <authorList>
            <person name="Adiguzel A."/>
            <person name="Ay H."/>
            <person name="Baltaci M.O."/>
        </authorList>
    </citation>
    <scope>NUCLEOTIDE SEQUENCE [LARGE SCALE GENOMIC DNA]</scope>
    <source>
        <strain evidence="2 3">P1</strain>
    </source>
</reference>
<dbReference type="SUPFAM" id="SSF100950">
    <property type="entry name" value="NagB/RpiA/CoA transferase-like"/>
    <property type="match status" value="1"/>
</dbReference>
<dbReference type="PANTHER" id="PTHR43682:SF1">
    <property type="entry name" value="LACTATE UTILIZATION PROTEIN C"/>
    <property type="match status" value="1"/>
</dbReference>
<dbReference type="InterPro" id="IPR037171">
    <property type="entry name" value="NagB/RpiA_transferase-like"/>
</dbReference>
<proteinExistence type="predicted"/>
<evidence type="ECO:0000313" key="3">
    <source>
        <dbReference type="Proteomes" id="UP000743899"/>
    </source>
</evidence>